<name>A0A1W1BZH1_9ZZZZ</name>
<dbReference type="Gene3D" id="2.30.30.110">
    <property type="match status" value="1"/>
</dbReference>
<proteinExistence type="predicted"/>
<dbReference type="InterPro" id="IPR011067">
    <property type="entry name" value="Plasmid_toxin/cell-grow_inhib"/>
</dbReference>
<organism evidence="1">
    <name type="scientific">hydrothermal vent metagenome</name>
    <dbReference type="NCBI Taxonomy" id="652676"/>
    <lineage>
        <taxon>unclassified sequences</taxon>
        <taxon>metagenomes</taxon>
        <taxon>ecological metagenomes</taxon>
    </lineage>
</organism>
<dbReference type="InterPro" id="IPR003477">
    <property type="entry name" value="PemK-like"/>
</dbReference>
<reference evidence="1" key="1">
    <citation type="submission" date="2016-10" db="EMBL/GenBank/DDBJ databases">
        <authorList>
            <person name="de Groot N.N."/>
        </authorList>
    </citation>
    <scope>NUCLEOTIDE SEQUENCE</scope>
</reference>
<dbReference type="Pfam" id="PF02452">
    <property type="entry name" value="PemK_toxin"/>
    <property type="match status" value="1"/>
</dbReference>
<dbReference type="AlphaFoldDB" id="A0A1W1BZH1"/>
<dbReference type="GO" id="GO:0016075">
    <property type="term" value="P:rRNA catabolic process"/>
    <property type="evidence" value="ECO:0007669"/>
    <property type="project" value="TreeGrafter"/>
</dbReference>
<dbReference type="EMBL" id="FPHG01000037">
    <property type="protein sequence ID" value="SFV58877.1"/>
    <property type="molecule type" value="Genomic_DNA"/>
</dbReference>
<dbReference type="SUPFAM" id="SSF50118">
    <property type="entry name" value="Cell growth inhibitor/plasmid maintenance toxic component"/>
    <property type="match status" value="1"/>
</dbReference>
<dbReference type="PANTHER" id="PTHR33988">
    <property type="entry name" value="ENDORIBONUCLEASE MAZF-RELATED"/>
    <property type="match status" value="1"/>
</dbReference>
<gene>
    <name evidence="1" type="ORF">MNB_SV-9-1157</name>
</gene>
<protein>
    <submittedName>
        <fullName evidence="1">Death on curing protein, Doc toxin</fullName>
    </submittedName>
</protein>
<evidence type="ECO:0000313" key="1">
    <source>
        <dbReference type="EMBL" id="SFV58877.1"/>
    </source>
</evidence>
<accession>A0A1W1BZH1</accession>
<dbReference type="GO" id="GO:0006402">
    <property type="term" value="P:mRNA catabolic process"/>
    <property type="evidence" value="ECO:0007669"/>
    <property type="project" value="TreeGrafter"/>
</dbReference>
<dbReference type="GO" id="GO:0004521">
    <property type="term" value="F:RNA endonuclease activity"/>
    <property type="evidence" value="ECO:0007669"/>
    <property type="project" value="TreeGrafter"/>
</dbReference>
<dbReference type="PIRSF" id="PIRSF033490">
    <property type="entry name" value="MazF"/>
    <property type="match status" value="1"/>
</dbReference>
<sequence>MKQGEIWQINLDPTIGSEMKKLRPCIVLNNNMVGKLALKVIAPITDFKEYYRDVPWMVIIEPNSKNGLKKISTIDLFQVRSLSQKRLIKKIGFVEEDVLYDCRESLNIVFE</sequence>
<dbReference type="GO" id="GO:0003677">
    <property type="term" value="F:DNA binding"/>
    <property type="evidence" value="ECO:0007669"/>
    <property type="project" value="InterPro"/>
</dbReference>